<feature type="compositionally biased region" description="Low complexity" evidence="1">
    <location>
        <begin position="75"/>
        <end position="84"/>
    </location>
</feature>
<dbReference type="PROSITE" id="PS50828">
    <property type="entry name" value="SMR"/>
    <property type="match status" value="1"/>
</dbReference>
<dbReference type="Pfam" id="PF09640">
    <property type="entry name" value="DUF2027"/>
    <property type="match status" value="1"/>
</dbReference>
<dbReference type="AlphaFoldDB" id="W2CMU3"/>
<proteinExistence type="predicted"/>
<dbReference type="EMBL" id="AYYD01001274">
    <property type="protein sequence ID" value="ETK07747.1"/>
    <property type="molecule type" value="Genomic_DNA"/>
</dbReference>
<evidence type="ECO:0000256" key="1">
    <source>
        <dbReference type="SAM" id="MobiDB-lite"/>
    </source>
</evidence>
<keyword evidence="4" id="KW-1185">Reference proteome</keyword>
<dbReference type="InterPro" id="IPR036781">
    <property type="entry name" value="Smr_assoc-like_sf"/>
</dbReference>
<dbReference type="Proteomes" id="UP000018874">
    <property type="component" value="Unassembled WGS sequence"/>
</dbReference>
<dbReference type="PATRIC" id="fig|1411021.3.peg.2143"/>
<organism evidence="3 4">
    <name type="scientific">Tannerella sp. oral taxon BU063 isolate Cell 6/7/9</name>
    <dbReference type="NCBI Taxonomy" id="1411021"/>
    <lineage>
        <taxon>Bacteria</taxon>
        <taxon>Pseudomonadati</taxon>
        <taxon>Bacteroidota</taxon>
        <taxon>Bacteroidia</taxon>
        <taxon>Bacteroidales</taxon>
        <taxon>Tannerellaceae</taxon>
        <taxon>Tannerella</taxon>
    </lineage>
</organism>
<feature type="region of interest" description="Disordered" evidence="1">
    <location>
        <begin position="73"/>
        <end position="109"/>
    </location>
</feature>
<dbReference type="InterPro" id="IPR002625">
    <property type="entry name" value="Smr_dom"/>
</dbReference>
<dbReference type="InterPro" id="IPR018598">
    <property type="entry name" value="DUF2027"/>
</dbReference>
<dbReference type="InterPro" id="IPR036063">
    <property type="entry name" value="Smr_dom_sf"/>
</dbReference>
<dbReference type="Pfam" id="PF01713">
    <property type="entry name" value="Smr"/>
    <property type="match status" value="1"/>
</dbReference>
<dbReference type="Gene3D" id="2.60.40.1600">
    <property type="entry name" value="Smr-associated-like"/>
    <property type="match status" value="1"/>
</dbReference>
<accession>W2CMU3</accession>
<gene>
    <name evidence="3" type="ORF">T231_15720</name>
</gene>
<protein>
    <submittedName>
        <fullName evidence="3">Mannonate oxidoreductase</fullName>
    </submittedName>
</protein>
<dbReference type="Gene3D" id="3.30.1370.110">
    <property type="match status" value="1"/>
</dbReference>
<evidence type="ECO:0000259" key="2">
    <source>
        <dbReference type="PROSITE" id="PS50828"/>
    </source>
</evidence>
<name>W2CMU3_9BACT</name>
<evidence type="ECO:0000313" key="3">
    <source>
        <dbReference type="EMBL" id="ETK07747.1"/>
    </source>
</evidence>
<evidence type="ECO:0000313" key="4">
    <source>
        <dbReference type="Proteomes" id="UP000018874"/>
    </source>
</evidence>
<reference evidence="3 4" key="1">
    <citation type="submission" date="2013-11" db="EMBL/GenBank/DDBJ databases">
        <title>Single cell genomics of uncultured Tannerella BU063 (oral taxon 286).</title>
        <authorList>
            <person name="Beall C.J."/>
            <person name="Campbell A.G."/>
            <person name="Griffen A.L."/>
            <person name="Podar M."/>
            <person name="Leys E.J."/>
        </authorList>
    </citation>
    <scope>NUCLEOTIDE SEQUENCE [LARGE SCALE GENOMIC DNA]</scope>
    <source>
        <strain evidence="3">Cell 6/7/9</strain>
    </source>
</reference>
<sequence length="373" mass="41942">MGRAGEKPSFAPNNFTIKIMNRIKIGDKVRFLNSVGGGVVKALKDKQTVMVEDENGFDYPVLVSECVVVDDGKRPAAGGATRPTAPEPPRSEPAQPRPTAYRPEETPGGERLNVSLAYLPIDPKNLVDSGYEVYLINESNYELSYSYMCASNRSWTLRAGGTVEPNTRIFLEEFGKEQLADLERLCVQLIAFKRGRPFGLKNAISVELRLDTVKFYKLHCFAPNDFFDEGAIVVPIVRDDVPERPLLIPAAELEEAMMTKAREDRRRPQPAASKPKRKEDDLVEVDLHIHQLLDDTTGMAPGDMLRYQVDRFHAVMEEFAGHKGQRIVFIHGKGEGVLRAAIEKELKTRYKSCEYQDASFREYGFGATMVKIR</sequence>
<feature type="region of interest" description="Disordered" evidence="1">
    <location>
        <begin position="260"/>
        <end position="279"/>
    </location>
</feature>
<comment type="caution">
    <text evidence="3">The sequence shown here is derived from an EMBL/GenBank/DDBJ whole genome shotgun (WGS) entry which is preliminary data.</text>
</comment>
<feature type="domain" description="Smr" evidence="2">
    <location>
        <begin position="310"/>
        <end position="373"/>
    </location>
</feature>
<dbReference type="SUPFAM" id="SSF158949">
    <property type="entry name" value="Smr-associated domain-like"/>
    <property type="match status" value="1"/>
</dbReference>